<dbReference type="Pfam" id="PF13640">
    <property type="entry name" value="2OG-FeII_Oxy_3"/>
    <property type="match status" value="1"/>
</dbReference>
<comment type="cofactor">
    <cofactor evidence="1">
        <name>L-ascorbate</name>
        <dbReference type="ChEBI" id="CHEBI:38290"/>
    </cofactor>
</comment>
<evidence type="ECO:0000313" key="9">
    <source>
        <dbReference type="Proteomes" id="UP001162060"/>
    </source>
</evidence>
<organism evidence="8 9">
    <name type="scientific">Peronospora matthiolae</name>
    <dbReference type="NCBI Taxonomy" id="2874970"/>
    <lineage>
        <taxon>Eukaryota</taxon>
        <taxon>Sar</taxon>
        <taxon>Stramenopiles</taxon>
        <taxon>Oomycota</taxon>
        <taxon>Peronosporomycetes</taxon>
        <taxon>Peronosporales</taxon>
        <taxon>Peronosporaceae</taxon>
        <taxon>Peronospora</taxon>
    </lineage>
</organism>
<dbReference type="PANTHER" id="PTHR14650">
    <property type="entry name" value="PROLYL HYDROXYLASE-RELATED"/>
    <property type="match status" value="1"/>
</dbReference>
<dbReference type="InterPro" id="IPR044862">
    <property type="entry name" value="Pro_4_hyd_alph_FE2OG_OXY"/>
</dbReference>
<evidence type="ECO:0000256" key="4">
    <source>
        <dbReference type="ARBA" id="ARBA00023002"/>
    </source>
</evidence>
<protein>
    <recommendedName>
        <fullName evidence="7">Fe2OG dioxygenase domain-containing protein</fullName>
    </recommendedName>
</protein>
<dbReference type="GO" id="GO:0031418">
    <property type="term" value="F:L-ascorbic acid binding"/>
    <property type="evidence" value="ECO:0007669"/>
    <property type="project" value="InterPro"/>
</dbReference>
<evidence type="ECO:0000256" key="3">
    <source>
        <dbReference type="ARBA" id="ARBA00022964"/>
    </source>
</evidence>
<sequence>MARKNAKNLKSSSPSTTKEVVNQDKRKQETTKNEEEEVFSAPASGVYGWVVKLLAVVAALAVTYYLRELDGETVRVARYIACKEATDHLRLNVSCASTLDPEQFVLGCHLPSGTMCGRVVMDNFVKPEQVTQLREIAEIGMESRSKIGGPTIMDINTGFVRNSEGLVNIYQPERRIPNEDKPGIKRFTTKQFNLYRSVVQKIRRAVMKEFGLEELYFSAPTFMARLIGNDSWTPAEIHDEYWHPHVDKENTRHYDYSSLLYLSDFDEEFTGGLFSFIDEDTETVIEPARGRLLMFTAGSENLHVVRKVRTGTRYAMSIWFSCDENKEFKNFLDGTMHTRFRRT</sequence>
<evidence type="ECO:0000256" key="6">
    <source>
        <dbReference type="SAM" id="MobiDB-lite"/>
    </source>
</evidence>
<keyword evidence="2" id="KW-0479">Metal-binding</keyword>
<dbReference type="EMBL" id="CAKLBY020000259">
    <property type="protein sequence ID" value="CAK7940679.1"/>
    <property type="molecule type" value="Genomic_DNA"/>
</dbReference>
<dbReference type="InterPro" id="IPR039210">
    <property type="entry name" value="OGFOD3"/>
</dbReference>
<dbReference type="PROSITE" id="PS51471">
    <property type="entry name" value="FE2OG_OXY"/>
    <property type="match status" value="1"/>
</dbReference>
<dbReference type="GO" id="GO:0016705">
    <property type="term" value="F:oxidoreductase activity, acting on paired donors, with incorporation or reduction of molecular oxygen"/>
    <property type="evidence" value="ECO:0007669"/>
    <property type="project" value="InterPro"/>
</dbReference>
<keyword evidence="4" id="KW-0560">Oxidoreductase</keyword>
<name>A0AAV1V5H4_9STRA</name>
<feature type="domain" description="Fe2OG dioxygenase" evidence="7">
    <location>
        <begin position="221"/>
        <end position="322"/>
    </location>
</feature>
<comment type="caution">
    <text evidence="8">The sequence shown here is derived from an EMBL/GenBank/DDBJ whole genome shotgun (WGS) entry which is preliminary data.</text>
</comment>
<evidence type="ECO:0000256" key="2">
    <source>
        <dbReference type="ARBA" id="ARBA00022723"/>
    </source>
</evidence>
<gene>
    <name evidence="8" type="ORF">PM001_LOCUS25829</name>
</gene>
<accession>A0AAV1V5H4</accession>
<dbReference type="InterPro" id="IPR006620">
    <property type="entry name" value="Pro_4_hyd_alph"/>
</dbReference>
<feature type="region of interest" description="Disordered" evidence="6">
    <location>
        <begin position="1"/>
        <end position="37"/>
    </location>
</feature>
<reference evidence="8" key="1">
    <citation type="submission" date="2024-01" db="EMBL/GenBank/DDBJ databases">
        <authorList>
            <person name="Webb A."/>
        </authorList>
    </citation>
    <scope>NUCLEOTIDE SEQUENCE</scope>
    <source>
        <strain evidence="8">Pm1</strain>
    </source>
</reference>
<dbReference type="Gene3D" id="2.60.120.620">
    <property type="entry name" value="q2cbj1_9rhob like domain"/>
    <property type="match status" value="1"/>
</dbReference>
<keyword evidence="5" id="KW-0408">Iron</keyword>
<dbReference type="InterPro" id="IPR005123">
    <property type="entry name" value="Oxoglu/Fe-dep_dioxygenase_dom"/>
</dbReference>
<dbReference type="AlphaFoldDB" id="A0AAV1V5H4"/>
<dbReference type="GO" id="GO:0005506">
    <property type="term" value="F:iron ion binding"/>
    <property type="evidence" value="ECO:0007669"/>
    <property type="project" value="InterPro"/>
</dbReference>
<dbReference type="GO" id="GO:0051213">
    <property type="term" value="F:dioxygenase activity"/>
    <property type="evidence" value="ECO:0007669"/>
    <property type="project" value="UniProtKB-KW"/>
</dbReference>
<proteinExistence type="predicted"/>
<evidence type="ECO:0000259" key="7">
    <source>
        <dbReference type="PROSITE" id="PS51471"/>
    </source>
</evidence>
<dbReference type="GO" id="GO:0016020">
    <property type="term" value="C:membrane"/>
    <property type="evidence" value="ECO:0007669"/>
    <property type="project" value="TreeGrafter"/>
</dbReference>
<feature type="compositionally biased region" description="Polar residues" evidence="6">
    <location>
        <begin position="8"/>
        <end position="20"/>
    </location>
</feature>
<evidence type="ECO:0000313" key="8">
    <source>
        <dbReference type="EMBL" id="CAK7940679.1"/>
    </source>
</evidence>
<dbReference type="Proteomes" id="UP001162060">
    <property type="component" value="Unassembled WGS sequence"/>
</dbReference>
<evidence type="ECO:0000256" key="5">
    <source>
        <dbReference type="ARBA" id="ARBA00023004"/>
    </source>
</evidence>
<dbReference type="PANTHER" id="PTHR14650:SF1">
    <property type="entry name" value="2-OXOGLUTARATE AND IRON-DEPENDENT OXYGENASE DOMAIN-CONTAINING PROTEIN 3"/>
    <property type="match status" value="1"/>
</dbReference>
<evidence type="ECO:0000256" key="1">
    <source>
        <dbReference type="ARBA" id="ARBA00001961"/>
    </source>
</evidence>
<dbReference type="SMART" id="SM00702">
    <property type="entry name" value="P4Hc"/>
    <property type="match status" value="1"/>
</dbReference>
<feature type="compositionally biased region" description="Basic and acidic residues" evidence="6">
    <location>
        <begin position="21"/>
        <end position="33"/>
    </location>
</feature>
<keyword evidence="3" id="KW-0223">Dioxygenase</keyword>